<dbReference type="InterPro" id="IPR026913">
    <property type="entry name" value="METTL24"/>
</dbReference>
<feature type="domain" description="Methyltransferase" evidence="1">
    <location>
        <begin position="93"/>
        <end position="287"/>
    </location>
</feature>
<evidence type="ECO:0000313" key="3">
    <source>
        <dbReference type="Proteomes" id="UP000308730"/>
    </source>
</evidence>
<evidence type="ECO:0000313" key="2">
    <source>
        <dbReference type="EMBL" id="THH32090.1"/>
    </source>
</evidence>
<dbReference type="PANTHER" id="PTHR32026">
    <property type="entry name" value="METHYLTRANSFERASE-LIKE PROTEIN 24"/>
    <property type="match status" value="1"/>
</dbReference>
<dbReference type="PANTHER" id="PTHR32026:SF10">
    <property type="entry name" value="METHYLTRANSFERASE-LIKE PROTEIN 24-RELATED"/>
    <property type="match status" value="1"/>
</dbReference>
<keyword evidence="3" id="KW-1185">Reference proteome</keyword>
<sequence>MSSMIFQRHPRYAILVFVLLAGTVWLLYSEGGHAGQSGPRDLSVTARVERAETIYQRTLKGRETLIKKFGPTPNQIAMFPPDENPWPPYTAWDFFPPAFNCPHERERVGTLGDGGKWVCGLSQVENKPDCVVYSFGINGESSFEAEILARTNHCQIWGYDFSVNSFGPEIAVADRHRTHFHAYGLAGKDNHGPDSDIKYYTLQSLMAMNGHDHIDILKIDVESWEFEVVTAFVEPFLRSGKPLPFGQLQIELHTWEKKFPDILEWWQKLEQAGLRPFFQEPNLVYNNYNRGRDQDLTEYSFINIRGDTAFVSPPKDE</sequence>
<dbReference type="SUPFAM" id="SSF53335">
    <property type="entry name" value="S-adenosyl-L-methionine-dependent methyltransferases"/>
    <property type="match status" value="1"/>
</dbReference>
<gene>
    <name evidence="2" type="ORF">EUX98_g2095</name>
</gene>
<organism evidence="2 3">
    <name type="scientific">Antrodiella citrinella</name>
    <dbReference type="NCBI Taxonomy" id="2447956"/>
    <lineage>
        <taxon>Eukaryota</taxon>
        <taxon>Fungi</taxon>
        <taxon>Dikarya</taxon>
        <taxon>Basidiomycota</taxon>
        <taxon>Agaricomycotina</taxon>
        <taxon>Agaricomycetes</taxon>
        <taxon>Polyporales</taxon>
        <taxon>Steccherinaceae</taxon>
        <taxon>Antrodiella</taxon>
    </lineage>
</organism>
<accession>A0A4S4N873</accession>
<dbReference type="AlphaFoldDB" id="A0A4S4N873"/>
<protein>
    <recommendedName>
        <fullName evidence="1">Methyltransferase domain-containing protein</fullName>
    </recommendedName>
</protein>
<dbReference type="Gene3D" id="3.40.50.150">
    <property type="entry name" value="Vaccinia Virus protein VP39"/>
    <property type="match status" value="1"/>
</dbReference>
<dbReference type="EMBL" id="SGPM01000030">
    <property type="protein sequence ID" value="THH32090.1"/>
    <property type="molecule type" value="Genomic_DNA"/>
</dbReference>
<evidence type="ECO:0000259" key="1">
    <source>
        <dbReference type="Pfam" id="PF13383"/>
    </source>
</evidence>
<dbReference type="InterPro" id="IPR025714">
    <property type="entry name" value="Methyltranfer_dom"/>
</dbReference>
<dbReference type="Proteomes" id="UP000308730">
    <property type="component" value="Unassembled WGS sequence"/>
</dbReference>
<proteinExistence type="predicted"/>
<dbReference type="Pfam" id="PF13383">
    <property type="entry name" value="Methyltransf_22"/>
    <property type="match status" value="1"/>
</dbReference>
<reference evidence="2 3" key="1">
    <citation type="submission" date="2019-02" db="EMBL/GenBank/DDBJ databases">
        <title>Genome sequencing of the rare red list fungi Antrodiella citrinella (Flaviporus citrinellus).</title>
        <authorList>
            <person name="Buettner E."/>
            <person name="Kellner H."/>
        </authorList>
    </citation>
    <scope>NUCLEOTIDE SEQUENCE [LARGE SCALE GENOMIC DNA]</scope>
    <source>
        <strain evidence="2 3">DSM 108506</strain>
    </source>
</reference>
<dbReference type="InterPro" id="IPR029063">
    <property type="entry name" value="SAM-dependent_MTases_sf"/>
</dbReference>
<dbReference type="OrthoDB" id="10006218at2759"/>
<comment type="caution">
    <text evidence="2">The sequence shown here is derived from an EMBL/GenBank/DDBJ whole genome shotgun (WGS) entry which is preliminary data.</text>
</comment>
<name>A0A4S4N873_9APHY</name>